<dbReference type="InterPro" id="IPR012796">
    <property type="entry name" value="Lysidine-tRNA-synth_C"/>
</dbReference>
<dbReference type="InterPro" id="IPR012094">
    <property type="entry name" value="tRNA_Ile_lys_synt"/>
</dbReference>
<dbReference type="NCBIfam" id="TIGR02433">
    <property type="entry name" value="lysidine_TilS_C"/>
    <property type="match status" value="1"/>
</dbReference>
<dbReference type="PANTHER" id="PTHR43033">
    <property type="entry name" value="TRNA(ILE)-LYSIDINE SYNTHASE-RELATED"/>
    <property type="match status" value="1"/>
</dbReference>
<dbReference type="EMBL" id="JASOPA010000001">
    <property type="protein sequence ID" value="MDK7241710.1"/>
    <property type="molecule type" value="Genomic_DNA"/>
</dbReference>
<dbReference type="GO" id="GO:0032267">
    <property type="term" value="F:tRNA(Ile)-lysidine synthase activity"/>
    <property type="evidence" value="ECO:0007669"/>
    <property type="project" value="UniProtKB-EC"/>
</dbReference>
<protein>
    <recommendedName>
        <fullName evidence="8">tRNA(Ile)-lysidine synthase</fullName>
        <ecNumber evidence="8">6.3.4.19</ecNumber>
    </recommendedName>
    <alternativeName>
        <fullName evidence="8">tRNA(Ile)-2-lysyl-cytidine synthase</fullName>
    </alternativeName>
    <alternativeName>
        <fullName evidence="8">tRNA(Ile)-lysidine synthetase</fullName>
    </alternativeName>
</protein>
<keyword evidence="4 8" id="KW-0819">tRNA processing</keyword>
<comment type="catalytic activity">
    <reaction evidence="7 8">
        <text>cytidine(34) in tRNA(Ile2) + L-lysine + ATP = lysidine(34) in tRNA(Ile2) + AMP + diphosphate + H(+)</text>
        <dbReference type="Rhea" id="RHEA:43744"/>
        <dbReference type="Rhea" id="RHEA-COMP:10625"/>
        <dbReference type="Rhea" id="RHEA-COMP:10670"/>
        <dbReference type="ChEBI" id="CHEBI:15378"/>
        <dbReference type="ChEBI" id="CHEBI:30616"/>
        <dbReference type="ChEBI" id="CHEBI:32551"/>
        <dbReference type="ChEBI" id="CHEBI:33019"/>
        <dbReference type="ChEBI" id="CHEBI:82748"/>
        <dbReference type="ChEBI" id="CHEBI:83665"/>
        <dbReference type="ChEBI" id="CHEBI:456215"/>
        <dbReference type="EC" id="6.3.4.19"/>
    </reaction>
</comment>
<accession>A0AAW6Y5Y6</accession>
<evidence type="ECO:0000256" key="3">
    <source>
        <dbReference type="ARBA" id="ARBA00022598"/>
    </source>
</evidence>
<sequence>MSQLSPDSLFKSFQAAFPDLPSHTVVEVGLSGGLDSVVLLHLLHRMREFRHFDLRAVHVHHGLSTNADSWAKFCQDYCQRLNVALRVCRVNVEKQGKGLEAAARAARYRAFSDGLKKIIVLAHHRNDQIETFMLSAVRGGGLRGMAAMPVWRDLNEEIQIWRPLLAFSRQKLAEYAQQWGLSFVEDESNEDSGYLRNWMRNQALPQWQQRIPNFEQQICANVRLLQEDLQLLDELIESEYQRISPNGIFSISRWRQCTPLLRRRLLWYFLRKQTESLPSYHSIADFARVLETADQAQLNLPDGELVAYRDKLFVCQESEFQKLPWCNGSEVRGRLKDILLENGFVLLPYKGGLSEEELEKQAVLRSVVKGDVIQSGQREKSVEKLLQECHIVPLVRKYWPIVLSMGNKCLAVVNLRVGSDVQIGEGYLPVHEKLAKYIAKDKVVDSKFSNY</sequence>
<evidence type="ECO:0000256" key="7">
    <source>
        <dbReference type="ARBA" id="ARBA00048539"/>
    </source>
</evidence>
<keyword evidence="6 8" id="KW-0067">ATP-binding</keyword>
<evidence type="ECO:0000256" key="1">
    <source>
        <dbReference type="ARBA" id="ARBA00004496"/>
    </source>
</evidence>
<dbReference type="Proteomes" id="UP001236303">
    <property type="component" value="Unassembled WGS sequence"/>
</dbReference>
<keyword evidence="5 8" id="KW-0547">Nucleotide-binding</keyword>
<evidence type="ECO:0000256" key="4">
    <source>
        <dbReference type="ARBA" id="ARBA00022694"/>
    </source>
</evidence>
<dbReference type="AlphaFoldDB" id="A0AAW6Y5Y6"/>
<evidence type="ECO:0000256" key="5">
    <source>
        <dbReference type="ARBA" id="ARBA00022741"/>
    </source>
</evidence>
<dbReference type="InterPro" id="IPR015262">
    <property type="entry name" value="tRNA_Ile_lys_synt_subst-bd"/>
</dbReference>
<dbReference type="GO" id="GO:0006400">
    <property type="term" value="P:tRNA modification"/>
    <property type="evidence" value="ECO:0007669"/>
    <property type="project" value="UniProtKB-UniRule"/>
</dbReference>
<comment type="subcellular location">
    <subcellularLocation>
        <location evidence="1 8">Cytoplasm</location>
    </subcellularLocation>
</comment>
<dbReference type="InterPro" id="IPR011063">
    <property type="entry name" value="TilS/TtcA_N"/>
</dbReference>
<evidence type="ECO:0000259" key="11">
    <source>
        <dbReference type="Pfam" id="PF11734"/>
    </source>
</evidence>
<dbReference type="Pfam" id="PF09179">
    <property type="entry name" value="TilS"/>
    <property type="match status" value="1"/>
</dbReference>
<dbReference type="Pfam" id="PF01171">
    <property type="entry name" value="ATP_bind_3"/>
    <property type="match status" value="1"/>
</dbReference>
<name>A0AAW6Y5Y6_NEISU</name>
<dbReference type="NCBIfam" id="TIGR02432">
    <property type="entry name" value="lysidine_TilS_N"/>
    <property type="match status" value="1"/>
</dbReference>
<evidence type="ECO:0000313" key="12">
    <source>
        <dbReference type="EMBL" id="MDK7241710.1"/>
    </source>
</evidence>
<keyword evidence="2 8" id="KW-0963">Cytoplasm</keyword>
<dbReference type="GO" id="GO:0005737">
    <property type="term" value="C:cytoplasm"/>
    <property type="evidence" value="ECO:0007669"/>
    <property type="project" value="UniProtKB-SubCell"/>
</dbReference>
<dbReference type="GO" id="GO:0005524">
    <property type="term" value="F:ATP binding"/>
    <property type="evidence" value="ECO:0007669"/>
    <property type="project" value="UniProtKB-UniRule"/>
</dbReference>
<feature type="domain" description="tRNA(Ile)-lysidine synthase substrate-binding" evidence="10">
    <location>
        <begin position="250"/>
        <end position="313"/>
    </location>
</feature>
<evidence type="ECO:0000256" key="6">
    <source>
        <dbReference type="ARBA" id="ARBA00022840"/>
    </source>
</evidence>
<feature type="domain" description="tRNA(Ile)-lysidine/2-thiocytidine synthase N-terminal" evidence="9">
    <location>
        <begin position="28"/>
        <end position="202"/>
    </location>
</feature>
<comment type="caution">
    <text evidence="12">The sequence shown here is derived from an EMBL/GenBank/DDBJ whole genome shotgun (WGS) entry which is preliminary data.</text>
</comment>
<comment type="similarity">
    <text evidence="8">Belongs to the tRNA(Ile)-lysidine synthase family.</text>
</comment>
<dbReference type="EC" id="6.3.4.19" evidence="8"/>
<dbReference type="CDD" id="cd01992">
    <property type="entry name" value="TilS_N"/>
    <property type="match status" value="1"/>
</dbReference>
<evidence type="ECO:0000313" key="13">
    <source>
        <dbReference type="Proteomes" id="UP001236303"/>
    </source>
</evidence>
<dbReference type="RefSeq" id="WP_219088615.1">
    <property type="nucleotide sequence ID" value="NZ_JASOPA010000001.1"/>
</dbReference>
<organism evidence="12 13">
    <name type="scientific">Neisseria subflava</name>
    <dbReference type="NCBI Taxonomy" id="28449"/>
    <lineage>
        <taxon>Bacteria</taxon>
        <taxon>Pseudomonadati</taxon>
        <taxon>Pseudomonadota</taxon>
        <taxon>Betaproteobacteria</taxon>
        <taxon>Neisseriales</taxon>
        <taxon>Neisseriaceae</taxon>
        <taxon>Neisseria</taxon>
    </lineage>
</organism>
<evidence type="ECO:0000259" key="10">
    <source>
        <dbReference type="Pfam" id="PF09179"/>
    </source>
</evidence>
<dbReference type="PANTHER" id="PTHR43033:SF1">
    <property type="entry name" value="TRNA(ILE)-LYSIDINE SYNTHASE-RELATED"/>
    <property type="match status" value="1"/>
</dbReference>
<feature type="domain" description="Lysidine-tRNA(Ile) synthetase C-terminal" evidence="11">
    <location>
        <begin position="374"/>
        <end position="423"/>
    </location>
</feature>
<evidence type="ECO:0000259" key="9">
    <source>
        <dbReference type="Pfam" id="PF01171"/>
    </source>
</evidence>
<dbReference type="HAMAP" id="MF_01161">
    <property type="entry name" value="tRNA_Ile_lys_synt"/>
    <property type="match status" value="1"/>
</dbReference>
<reference evidence="12" key="1">
    <citation type="submission" date="2023-05" db="EMBL/GenBank/DDBJ databases">
        <title>Cataloging the Phylogenetic Diversity of Human Bladder Bacteria.</title>
        <authorList>
            <person name="Du J."/>
        </authorList>
    </citation>
    <scope>NUCLEOTIDE SEQUENCE</scope>
    <source>
        <strain evidence="12">UMB1050</strain>
    </source>
</reference>
<evidence type="ECO:0000256" key="2">
    <source>
        <dbReference type="ARBA" id="ARBA00022490"/>
    </source>
</evidence>
<feature type="binding site" evidence="8">
    <location>
        <begin position="31"/>
        <end position="36"/>
    </location>
    <ligand>
        <name>ATP</name>
        <dbReference type="ChEBI" id="CHEBI:30616"/>
    </ligand>
</feature>
<dbReference type="Pfam" id="PF11734">
    <property type="entry name" value="TilS_C"/>
    <property type="match status" value="1"/>
</dbReference>
<comment type="domain">
    <text evidence="8">The N-terminal region contains the highly conserved SGGXDS motif, predicted to be a P-loop motif involved in ATP binding.</text>
</comment>
<proteinExistence type="inferred from homology"/>
<evidence type="ECO:0000256" key="8">
    <source>
        <dbReference type="HAMAP-Rule" id="MF_01161"/>
    </source>
</evidence>
<keyword evidence="3 8" id="KW-0436">Ligase</keyword>
<comment type="function">
    <text evidence="8">Ligates lysine onto the cytidine present at position 34 of the AUA codon-specific tRNA(Ile) that contains the anticodon CAU, in an ATP-dependent manner. Cytidine is converted to lysidine, thus changing the amino acid specificity of the tRNA from methionine to isoleucine.</text>
</comment>
<gene>
    <name evidence="8 12" type="primary">tilS</name>
    <name evidence="12" type="ORF">QP451_01460</name>
</gene>
<dbReference type="InterPro" id="IPR012795">
    <property type="entry name" value="tRNA_Ile_lys_synt_N"/>
</dbReference>